<name>A0A2I1FWB6_9GLOM</name>
<evidence type="ECO:0000313" key="2">
    <source>
        <dbReference type="EMBL" id="PKY38646.1"/>
    </source>
</evidence>
<gene>
    <name evidence="2" type="ORF">RhiirA4_451670</name>
</gene>
<dbReference type="VEuPathDB" id="FungiDB:RhiirFUN_025533"/>
<protein>
    <submittedName>
        <fullName evidence="2">Uncharacterized protein</fullName>
    </submittedName>
</protein>
<reference evidence="2 3" key="1">
    <citation type="submission" date="2015-10" db="EMBL/GenBank/DDBJ databases">
        <title>Genome analyses suggest a sexual origin of heterokaryosis in a supposedly ancient asexual fungus.</title>
        <authorList>
            <person name="Ropars J."/>
            <person name="Sedzielewska K."/>
            <person name="Noel J."/>
            <person name="Charron P."/>
            <person name="Farinelli L."/>
            <person name="Marton T."/>
            <person name="Kruger M."/>
            <person name="Pelin A."/>
            <person name="Brachmann A."/>
            <person name="Corradi N."/>
        </authorList>
    </citation>
    <scope>NUCLEOTIDE SEQUENCE [LARGE SCALE GENOMIC DNA]</scope>
    <source>
        <strain evidence="2 3">A4</strain>
    </source>
</reference>
<accession>A0A2I1FWB6</accession>
<organism evidence="2 3">
    <name type="scientific">Rhizophagus irregularis</name>
    <dbReference type="NCBI Taxonomy" id="588596"/>
    <lineage>
        <taxon>Eukaryota</taxon>
        <taxon>Fungi</taxon>
        <taxon>Fungi incertae sedis</taxon>
        <taxon>Mucoromycota</taxon>
        <taxon>Glomeromycotina</taxon>
        <taxon>Glomeromycetes</taxon>
        <taxon>Glomerales</taxon>
        <taxon>Glomeraceae</taxon>
        <taxon>Rhizophagus</taxon>
    </lineage>
</organism>
<keyword evidence="3" id="KW-1185">Reference proteome</keyword>
<feature type="compositionally biased region" description="Acidic residues" evidence="1">
    <location>
        <begin position="152"/>
        <end position="179"/>
    </location>
</feature>
<evidence type="ECO:0000256" key="1">
    <source>
        <dbReference type="SAM" id="MobiDB-lite"/>
    </source>
</evidence>
<proteinExistence type="predicted"/>
<comment type="caution">
    <text evidence="2">The sequence shown here is derived from an EMBL/GenBank/DDBJ whole genome shotgun (WGS) entry which is preliminary data.</text>
</comment>
<dbReference type="VEuPathDB" id="FungiDB:FUN_022525"/>
<dbReference type="EMBL" id="LLXI01000034">
    <property type="protein sequence ID" value="PKY38646.1"/>
    <property type="molecule type" value="Genomic_DNA"/>
</dbReference>
<dbReference type="VEuPathDB" id="FungiDB:FUN_022526"/>
<evidence type="ECO:0000313" key="3">
    <source>
        <dbReference type="Proteomes" id="UP000234323"/>
    </source>
</evidence>
<feature type="region of interest" description="Disordered" evidence="1">
    <location>
        <begin position="139"/>
        <end position="180"/>
    </location>
</feature>
<sequence length="285" mass="32464">MKLDEKKFQKQCQSITSLRQLGLISGANFMIVDCGGGAVDLTMRKLTSNNQISEIQEIIVESKRVARKWKERKKKKFQPMDPCLQFRAPYLGLLGLTKEPLAQRSIISFKAPLKSISSTKKRQKSEIISIVNEAGNEADKAESKVQDSISISEEDDDSDYVLPEEEEDSDYVASDDEDQNPSPLLISSQFKCFAESLIHSCLNDREAEAQFTVEEWKEIRCEIRKLPEIDESFVDSMMRFADCSGSVRIQYMVLQIQQLGKSDASKDIFITLLWSRVNVPSYECY</sequence>
<dbReference type="Proteomes" id="UP000234323">
    <property type="component" value="Unassembled WGS sequence"/>
</dbReference>
<dbReference type="AlphaFoldDB" id="A0A2I1FWB6"/>
<dbReference type="VEuPathDB" id="FungiDB:RhiirA1_468073"/>